<dbReference type="PROSITE" id="PS01075">
    <property type="entry name" value="ACETATE_KINASE_1"/>
    <property type="match status" value="1"/>
</dbReference>
<dbReference type="InterPro" id="IPR023865">
    <property type="entry name" value="Aliphatic_acid_kinase_CS"/>
</dbReference>
<evidence type="ECO:0000256" key="3">
    <source>
        <dbReference type="ARBA" id="ARBA00022679"/>
    </source>
</evidence>
<comment type="pathway">
    <text evidence="9">Metabolic intermediate biosynthesis; acetyl-CoA biosynthesis; acetyl-CoA from acetate: step 1/2.</text>
</comment>
<feature type="site" description="Transition state stabilizer" evidence="9">
    <location>
        <position position="246"/>
    </location>
</feature>
<dbReference type="GO" id="GO:0005829">
    <property type="term" value="C:cytosol"/>
    <property type="evidence" value="ECO:0007669"/>
    <property type="project" value="TreeGrafter"/>
</dbReference>
<evidence type="ECO:0000256" key="5">
    <source>
        <dbReference type="ARBA" id="ARBA00022741"/>
    </source>
</evidence>
<evidence type="ECO:0000256" key="7">
    <source>
        <dbReference type="ARBA" id="ARBA00022840"/>
    </source>
</evidence>
<comment type="catalytic activity">
    <reaction evidence="9">
        <text>acetate + ATP = acetyl phosphate + ADP</text>
        <dbReference type="Rhea" id="RHEA:11352"/>
        <dbReference type="ChEBI" id="CHEBI:22191"/>
        <dbReference type="ChEBI" id="CHEBI:30089"/>
        <dbReference type="ChEBI" id="CHEBI:30616"/>
        <dbReference type="ChEBI" id="CHEBI:456216"/>
        <dbReference type="EC" id="2.7.2.1"/>
    </reaction>
</comment>
<comment type="subcellular location">
    <subcellularLocation>
        <location evidence="9">Cytoplasm</location>
    </subcellularLocation>
</comment>
<dbReference type="PRINTS" id="PR00471">
    <property type="entry name" value="ACETATEKNASE"/>
</dbReference>
<dbReference type="PANTHER" id="PTHR21060:SF21">
    <property type="entry name" value="ACETATE KINASE"/>
    <property type="match status" value="1"/>
</dbReference>
<reference evidence="11" key="1">
    <citation type="submission" date="2017-12" db="EMBL/GenBank/DDBJ databases">
        <title>FDA dAtabase for Regulatory Grade micrObial Sequences (FDA-ARGOS): Supporting development and validation of Infectious Disease Dx tests.</title>
        <authorList>
            <person name="Kerrigan L."/>
            <person name="Tallon L.J."/>
            <person name="Sadzewicz L."/>
            <person name="Sengamalay N."/>
            <person name="Ott S."/>
            <person name="Godinez A."/>
            <person name="Nagaraj S."/>
            <person name="Vavikolanu K."/>
            <person name="Vyas G."/>
            <person name="Nadendla S."/>
            <person name="Aluvathingal J."/>
            <person name="Sichtig H."/>
        </authorList>
    </citation>
    <scope>NUCLEOTIDE SEQUENCE [LARGE SCALE GENOMIC DNA]</scope>
    <source>
        <strain evidence="11">FDAARGOS_200</strain>
    </source>
</reference>
<dbReference type="PANTHER" id="PTHR21060">
    <property type="entry name" value="ACETATE KINASE"/>
    <property type="match status" value="1"/>
</dbReference>
<evidence type="ECO:0000313" key="11">
    <source>
        <dbReference type="EMBL" id="PNL62826.1"/>
    </source>
</evidence>
<evidence type="ECO:0000256" key="6">
    <source>
        <dbReference type="ARBA" id="ARBA00022777"/>
    </source>
</evidence>
<keyword evidence="5 9" id="KW-0547">Nucleotide-binding</keyword>
<keyword evidence="4 9" id="KW-0479">Metal-binding</keyword>
<evidence type="ECO:0000256" key="1">
    <source>
        <dbReference type="ARBA" id="ARBA00008748"/>
    </source>
</evidence>
<keyword evidence="2 9" id="KW-0963">Cytoplasm</keyword>
<dbReference type="Proteomes" id="UP000192511">
    <property type="component" value="Unassembled WGS sequence"/>
</dbReference>
<dbReference type="EMBL" id="NBTX02000004">
    <property type="protein sequence ID" value="PNL62826.1"/>
    <property type="molecule type" value="Genomic_DNA"/>
</dbReference>
<organism evidence="11 12">
    <name type="scientific">Legionella anisa</name>
    <dbReference type="NCBI Taxonomy" id="28082"/>
    <lineage>
        <taxon>Bacteria</taxon>
        <taxon>Pseudomonadati</taxon>
        <taxon>Pseudomonadota</taxon>
        <taxon>Gammaproteobacteria</taxon>
        <taxon>Legionellales</taxon>
        <taxon>Legionellaceae</taxon>
        <taxon>Legionella</taxon>
    </lineage>
</organism>
<comment type="function">
    <text evidence="9">Catalyzes the formation of acetyl phosphate from acetate and ATP. Can also catalyze the reverse reaction.</text>
</comment>
<feature type="binding site" evidence="9">
    <location>
        <position position="364"/>
    </location>
    <ligand>
        <name>Mg(2+)</name>
        <dbReference type="ChEBI" id="CHEBI:18420"/>
    </ligand>
</feature>
<feature type="binding site" evidence="9">
    <location>
        <position position="13"/>
    </location>
    <ligand>
        <name>Mg(2+)</name>
        <dbReference type="ChEBI" id="CHEBI:18420"/>
    </ligand>
</feature>
<keyword evidence="8 9" id="KW-0460">Magnesium</keyword>
<keyword evidence="7 9" id="KW-0067">ATP-binding</keyword>
<dbReference type="InterPro" id="IPR043129">
    <property type="entry name" value="ATPase_NBD"/>
</dbReference>
<dbReference type="InterPro" id="IPR000890">
    <property type="entry name" value="Aliphatic_acid_kin_short-chain"/>
</dbReference>
<feature type="binding site" evidence="9">
    <location>
        <begin position="333"/>
        <end position="337"/>
    </location>
    <ligand>
        <name>ATP</name>
        <dbReference type="ChEBI" id="CHEBI:30616"/>
    </ligand>
</feature>
<dbReference type="GO" id="GO:0000287">
    <property type="term" value="F:magnesium ion binding"/>
    <property type="evidence" value="ECO:0007669"/>
    <property type="project" value="UniProtKB-UniRule"/>
</dbReference>
<evidence type="ECO:0000256" key="8">
    <source>
        <dbReference type="ARBA" id="ARBA00022842"/>
    </source>
</evidence>
<dbReference type="HAMAP" id="MF_00020">
    <property type="entry name" value="Acetate_kinase"/>
    <property type="match status" value="1"/>
</dbReference>
<dbReference type="NCBIfam" id="TIGR00016">
    <property type="entry name" value="ackA"/>
    <property type="match status" value="1"/>
</dbReference>
<comment type="caution">
    <text evidence="9">Lacks conserved residue(s) required for the propagation of feature annotation.</text>
</comment>
<dbReference type="Gene3D" id="3.30.420.40">
    <property type="match status" value="2"/>
</dbReference>
<gene>
    <name evidence="9" type="primary">ackA</name>
    <name evidence="11" type="ORF">A6J39_017355</name>
</gene>
<protein>
    <recommendedName>
        <fullName evidence="9">Acetate kinase</fullName>
        <ecNumber evidence="9">2.7.2.1</ecNumber>
    </recommendedName>
    <alternativeName>
        <fullName evidence="9">Acetokinase</fullName>
    </alternativeName>
</protein>
<keyword evidence="6 9" id="KW-0418">Kinase</keyword>
<dbReference type="SUPFAM" id="SSF53067">
    <property type="entry name" value="Actin-like ATPase domain"/>
    <property type="match status" value="2"/>
</dbReference>
<dbReference type="PROSITE" id="PS01076">
    <property type="entry name" value="ACETATE_KINASE_2"/>
    <property type="match status" value="1"/>
</dbReference>
<name>A0AAX0WWG2_9GAMM</name>
<dbReference type="PIRSF" id="PIRSF000722">
    <property type="entry name" value="Acetate_prop_kin"/>
    <property type="match status" value="1"/>
</dbReference>
<evidence type="ECO:0000256" key="2">
    <source>
        <dbReference type="ARBA" id="ARBA00022490"/>
    </source>
</evidence>
<dbReference type="AlphaFoldDB" id="A0AAX0WWG2"/>
<keyword evidence="3 9" id="KW-0808">Transferase</keyword>
<dbReference type="GO" id="GO:0008776">
    <property type="term" value="F:acetate kinase activity"/>
    <property type="evidence" value="ECO:0007669"/>
    <property type="project" value="UniProtKB-UniRule"/>
</dbReference>
<evidence type="ECO:0000256" key="10">
    <source>
        <dbReference type="RuleBase" id="RU003835"/>
    </source>
</evidence>
<feature type="binding site" evidence="9">
    <location>
        <position position="98"/>
    </location>
    <ligand>
        <name>substrate</name>
    </ligand>
</feature>
<dbReference type="GO" id="GO:0005524">
    <property type="term" value="F:ATP binding"/>
    <property type="evidence" value="ECO:0007669"/>
    <property type="project" value="UniProtKB-KW"/>
</dbReference>
<sequence length="378" mass="41913">MTNIKASCLLVINVGSSSIKFQLFSRQPNPKRLAYGKVVDIGGKPLFTATDALLNSGDAPIDQKSLSEQCTHEEALRFILNWIDAWSEQWPVTVVAHRIVHGGTLFKSSVVIDSRVMKQLWELAPLAPLHQPHNLKAIEIINQLKPEIPQIACFDTAFHAHHEALFTEYALPQTIRAQGVRRYGFHGLSYEWITHTLCQHEPSLVNGRIIAAHLGNGASLCAMHHGVSIDTTMGMTVLDGLPMGTRCGNLDPGAVLFMIRQLGLSSDEIEHLFYNESGLLGLSELSNDLKILEESESEKARFALEYFCLKTAQFMGMMAVALGGVDAIVFTGGIGENSAFVRDAILRRLEFLKPFETRIVSANEERMMALHTMSLLKY</sequence>
<evidence type="ECO:0000313" key="12">
    <source>
        <dbReference type="Proteomes" id="UP000192511"/>
    </source>
</evidence>
<dbReference type="Pfam" id="PF00871">
    <property type="entry name" value="Acetate_kinase"/>
    <property type="match status" value="1"/>
</dbReference>
<dbReference type="InterPro" id="IPR004372">
    <property type="entry name" value="Ac/propionate_kinase"/>
</dbReference>
<comment type="cofactor">
    <cofactor evidence="9">
        <name>Mg(2+)</name>
        <dbReference type="ChEBI" id="CHEBI:18420"/>
    </cofactor>
    <cofactor evidence="9">
        <name>Mn(2+)</name>
        <dbReference type="ChEBI" id="CHEBI:29035"/>
    </cofactor>
    <text evidence="9">Mg(2+). Can also accept Mn(2+).</text>
</comment>
<dbReference type="GeneID" id="98063792"/>
<feature type="site" description="Transition state stabilizer" evidence="9">
    <location>
        <position position="186"/>
    </location>
</feature>
<comment type="subunit">
    <text evidence="9">Homodimer.</text>
</comment>
<dbReference type="GO" id="GO:0006083">
    <property type="term" value="P:acetate metabolic process"/>
    <property type="evidence" value="ECO:0007669"/>
    <property type="project" value="TreeGrafter"/>
</dbReference>
<feature type="active site" description="Proton donor/acceptor" evidence="9">
    <location>
        <position position="155"/>
    </location>
</feature>
<comment type="caution">
    <text evidence="11">The sequence shown here is derived from an EMBL/GenBank/DDBJ whole genome shotgun (WGS) entry which is preliminary data.</text>
</comment>
<keyword evidence="12" id="KW-1185">Reference proteome</keyword>
<feature type="binding site" evidence="9">
    <location>
        <begin position="213"/>
        <end position="217"/>
    </location>
    <ligand>
        <name>ATP</name>
        <dbReference type="ChEBI" id="CHEBI:30616"/>
    </ligand>
</feature>
<evidence type="ECO:0000256" key="9">
    <source>
        <dbReference type="HAMAP-Rule" id="MF_00020"/>
    </source>
</evidence>
<proteinExistence type="inferred from homology"/>
<dbReference type="GO" id="GO:0006085">
    <property type="term" value="P:acetyl-CoA biosynthetic process"/>
    <property type="evidence" value="ECO:0007669"/>
    <property type="project" value="UniProtKB-UniRule"/>
</dbReference>
<dbReference type="RefSeq" id="WP_019235667.1">
    <property type="nucleotide sequence ID" value="NZ_CAAAHR010000013.1"/>
</dbReference>
<dbReference type="EC" id="2.7.2.1" evidence="9"/>
<feature type="binding site" evidence="9">
    <location>
        <position position="20"/>
    </location>
    <ligand>
        <name>ATP</name>
        <dbReference type="ChEBI" id="CHEBI:30616"/>
    </ligand>
</feature>
<accession>A0AAX0WWG2</accession>
<comment type="similarity">
    <text evidence="1 9 10">Belongs to the acetokinase family.</text>
</comment>
<evidence type="ECO:0000256" key="4">
    <source>
        <dbReference type="ARBA" id="ARBA00022723"/>
    </source>
</evidence>